<evidence type="ECO:0000256" key="3">
    <source>
        <dbReference type="ARBA" id="ARBA00022692"/>
    </source>
</evidence>
<feature type="transmembrane region" description="Helical" evidence="6">
    <location>
        <begin position="431"/>
        <end position="451"/>
    </location>
</feature>
<dbReference type="PANTHER" id="PTHR30572">
    <property type="entry name" value="MEMBRANE COMPONENT OF TRANSPORTER-RELATED"/>
    <property type="match status" value="1"/>
</dbReference>
<dbReference type="EMBL" id="JADFFL010000001">
    <property type="protein sequence ID" value="MBE9660604.1"/>
    <property type="molecule type" value="Genomic_DNA"/>
</dbReference>
<name>A0A929PUZ2_9SPHI</name>
<feature type="domain" description="ABC3 transporter permease C-terminal" evidence="7">
    <location>
        <begin position="295"/>
        <end position="411"/>
    </location>
</feature>
<dbReference type="InterPro" id="IPR003838">
    <property type="entry name" value="ABC3_permease_C"/>
</dbReference>
<dbReference type="PANTHER" id="PTHR30572:SF18">
    <property type="entry name" value="ABC-TYPE MACROLIDE FAMILY EXPORT SYSTEM PERMEASE COMPONENT 2"/>
    <property type="match status" value="1"/>
</dbReference>
<gene>
    <name evidence="9" type="ORF">IRJ16_01805</name>
</gene>
<feature type="transmembrane region" description="Helical" evidence="6">
    <location>
        <begin position="289"/>
        <end position="311"/>
    </location>
</feature>
<evidence type="ECO:0000256" key="6">
    <source>
        <dbReference type="SAM" id="Phobius"/>
    </source>
</evidence>
<dbReference type="GO" id="GO:0022857">
    <property type="term" value="F:transmembrane transporter activity"/>
    <property type="evidence" value="ECO:0007669"/>
    <property type="project" value="TreeGrafter"/>
</dbReference>
<accession>A0A929PUZ2</accession>
<protein>
    <submittedName>
        <fullName evidence="9">ABC transporter permease</fullName>
    </submittedName>
</protein>
<proteinExistence type="predicted"/>
<organism evidence="9 10">
    <name type="scientific">Mucilaginibacter myungsuensis</name>
    <dbReference type="NCBI Taxonomy" id="649104"/>
    <lineage>
        <taxon>Bacteria</taxon>
        <taxon>Pseudomonadati</taxon>
        <taxon>Bacteroidota</taxon>
        <taxon>Sphingobacteriia</taxon>
        <taxon>Sphingobacteriales</taxon>
        <taxon>Sphingobacteriaceae</taxon>
        <taxon>Mucilaginibacter</taxon>
    </lineage>
</organism>
<keyword evidence="10" id="KW-1185">Reference proteome</keyword>
<dbReference type="Pfam" id="PF02687">
    <property type="entry name" value="FtsX"/>
    <property type="match status" value="2"/>
</dbReference>
<evidence type="ECO:0000256" key="5">
    <source>
        <dbReference type="ARBA" id="ARBA00023136"/>
    </source>
</evidence>
<evidence type="ECO:0000313" key="10">
    <source>
        <dbReference type="Proteomes" id="UP000622475"/>
    </source>
</evidence>
<keyword evidence="2" id="KW-1003">Cell membrane</keyword>
<evidence type="ECO:0000259" key="7">
    <source>
        <dbReference type="Pfam" id="PF02687"/>
    </source>
</evidence>
<evidence type="ECO:0000256" key="1">
    <source>
        <dbReference type="ARBA" id="ARBA00004651"/>
    </source>
</evidence>
<evidence type="ECO:0000256" key="2">
    <source>
        <dbReference type="ARBA" id="ARBA00022475"/>
    </source>
</evidence>
<feature type="transmembrane region" description="Helical" evidence="6">
    <location>
        <begin position="340"/>
        <end position="363"/>
    </location>
</feature>
<dbReference type="GO" id="GO:0005886">
    <property type="term" value="C:plasma membrane"/>
    <property type="evidence" value="ECO:0007669"/>
    <property type="project" value="UniProtKB-SubCell"/>
</dbReference>
<keyword evidence="5 6" id="KW-0472">Membrane</keyword>
<feature type="domain" description="MacB-like periplasmic core" evidence="8">
    <location>
        <begin position="20"/>
        <end position="242"/>
    </location>
</feature>
<reference evidence="9" key="1">
    <citation type="submission" date="2020-10" db="EMBL/GenBank/DDBJ databases">
        <title>Mucilaginibacter mali sp. nov., isolated from rhizosphere soil of apple orchard.</title>
        <authorList>
            <person name="Lee J.-S."/>
            <person name="Kim H.S."/>
            <person name="Kim J.-S."/>
        </authorList>
    </citation>
    <scope>NUCLEOTIDE SEQUENCE</scope>
    <source>
        <strain evidence="9">KCTC 22746</strain>
    </source>
</reference>
<dbReference type="Proteomes" id="UP000622475">
    <property type="component" value="Unassembled WGS sequence"/>
</dbReference>
<keyword evidence="3 6" id="KW-0812">Transmembrane</keyword>
<keyword evidence="4 6" id="KW-1133">Transmembrane helix</keyword>
<feature type="transmembrane region" description="Helical" evidence="6">
    <location>
        <begin position="761"/>
        <end position="784"/>
    </location>
</feature>
<sequence>MLKNYIKIALRNMGKNKFSTFINVTGLAVGMAVAILIGLWIYDELSYNKYFKNYDRVVRIMQHQTFNGNTGTQNSMPLPLAGVLRKDYGNVFKYMVMSSWTQEHILTYRDKKLNREGNYMQEEAPELLTLDMVKGDRNALKDPSSIIINERLAKALFGDEDPMGKAIKMDNRINAKVTGVYKNLPKNTEFNDMDYITTWALYVSAEPWLKSNVDNWGNNSWQVFAQLQPGADLEKVNLAIRDVKLKNVARTGDNLAKSFKPVIFVFPMNRWHLLDEFKNGINTGGRIQFVYMFGIIGIFVILLACINFMNLSTARSERRAKEVGIRKTIGSLRSQLIKQFFSESLLITLFGLALSVVLVLAALPWFNEVADKEMHILWANPLFWVICIVFSLITGLVAGSYPALYLSSFQPVQVLKGTFKAGKNAALPRKILVVLQFTVSITLIIGTIIVFRQVQHTKNRPVGYNRAGIVQILMKTEPVHQHFDAVRTDLLASGKVEEISESSSALTQIWSNWSGFEWKGKAPDLQDDFAYIQISPEFGKVSGWNVIDGRDFIRNNKADSNSMILNESAAKFMNLKHPVGEIVRHGDSKYTIVGVTRDMVMSSPYNPVKPALFVFNREAQAFMTVRVKATVNMSEALAEIEEVFKKYDPEAPFDYKFTDSEYAQKFADEERVGKLSAFFASLAIFISCMGLFGMASFMAEQRTKEIGVRKVLGASVLNIWSLMSKDFVLLVVISLVIASPVAYYFMESWLQNYKYRAELSWWIFAITAIVAILITICTVSFQAIKAALSNPVRSLRSE</sequence>
<feature type="transmembrane region" description="Helical" evidence="6">
    <location>
        <begin position="727"/>
        <end position="746"/>
    </location>
</feature>
<evidence type="ECO:0000256" key="4">
    <source>
        <dbReference type="ARBA" id="ARBA00022989"/>
    </source>
</evidence>
<dbReference type="InterPro" id="IPR050250">
    <property type="entry name" value="Macrolide_Exporter_MacB"/>
</dbReference>
<dbReference type="RefSeq" id="WP_194109799.1">
    <property type="nucleotide sequence ID" value="NZ_JADFFL010000001.1"/>
</dbReference>
<comment type="subcellular location">
    <subcellularLocation>
        <location evidence="1">Cell membrane</location>
        <topology evidence="1">Multi-pass membrane protein</topology>
    </subcellularLocation>
</comment>
<comment type="caution">
    <text evidence="9">The sequence shown here is derived from an EMBL/GenBank/DDBJ whole genome shotgun (WGS) entry which is preliminary data.</text>
</comment>
<feature type="transmembrane region" description="Helical" evidence="6">
    <location>
        <begin position="21"/>
        <end position="42"/>
    </location>
</feature>
<dbReference type="Pfam" id="PF12704">
    <property type="entry name" value="MacB_PCD"/>
    <property type="match status" value="2"/>
</dbReference>
<dbReference type="AlphaFoldDB" id="A0A929PUZ2"/>
<evidence type="ECO:0000313" key="9">
    <source>
        <dbReference type="EMBL" id="MBE9660604.1"/>
    </source>
</evidence>
<feature type="transmembrane region" description="Helical" evidence="6">
    <location>
        <begin position="675"/>
        <end position="699"/>
    </location>
</feature>
<evidence type="ECO:0000259" key="8">
    <source>
        <dbReference type="Pfam" id="PF12704"/>
    </source>
</evidence>
<feature type="transmembrane region" description="Helical" evidence="6">
    <location>
        <begin position="383"/>
        <end position="406"/>
    </location>
</feature>
<feature type="domain" description="MacB-like periplasmic core" evidence="8">
    <location>
        <begin position="437"/>
        <end position="642"/>
    </location>
</feature>
<feature type="domain" description="ABC3 transporter permease C-terminal" evidence="7">
    <location>
        <begin position="678"/>
        <end position="787"/>
    </location>
</feature>
<dbReference type="InterPro" id="IPR025857">
    <property type="entry name" value="MacB_PCD"/>
</dbReference>